<accession>A0A090I8Y4</accession>
<dbReference type="OrthoDB" id="5916913at2"/>
<dbReference type="STRING" id="80852.AWOD_II_0063"/>
<dbReference type="PATRIC" id="fig|80852.17.peg.2803"/>
<dbReference type="KEGG" id="awd:AWOD_II_0063"/>
<reference evidence="2" key="1">
    <citation type="submission" date="2014-09" db="EMBL/GenBank/DDBJ databases">
        <authorList>
            <person name="Hjerde E."/>
        </authorList>
    </citation>
    <scope>NUCLEOTIDE SEQUENCE [LARGE SCALE GENOMIC DNA]</scope>
    <source>
        <strain evidence="2">06/09/139</strain>
    </source>
</reference>
<keyword evidence="2" id="KW-1185">Reference proteome</keyword>
<name>A0A090I8Y4_9GAMM</name>
<gene>
    <name evidence="1" type="ORF">AWOD_II_0063</name>
</gene>
<organism evidence="1 2">
    <name type="scientific">Aliivibrio wodanis</name>
    <dbReference type="NCBI Taxonomy" id="80852"/>
    <lineage>
        <taxon>Bacteria</taxon>
        <taxon>Pseudomonadati</taxon>
        <taxon>Pseudomonadota</taxon>
        <taxon>Gammaproteobacteria</taxon>
        <taxon>Vibrionales</taxon>
        <taxon>Vibrionaceae</taxon>
        <taxon>Aliivibrio</taxon>
    </lineage>
</organism>
<protein>
    <submittedName>
        <fullName evidence="1">Uncharacterized protein</fullName>
    </submittedName>
</protein>
<sequence>MNDYNNDYYILKCGSSKVPSPYCACCKDHYFIYQNPLSLKMAVQAESSGELEDNIPLIEAMEMDGDPLLSKRVKQVLEFFDLYCFQLQPAIYTHADDTEHFYWVGVLDNALNVYDFEQGNYYTIREYDEVNAKTIRLDPDKMSVIPLEKRLMFEVPGMRGTYIVHRSVAEPLIALNASGLHLVPVMEWTNGFGMTI</sequence>
<proteinExistence type="predicted"/>
<dbReference type="HOGENOM" id="CLU_1387751_0_0_6"/>
<dbReference type="AlphaFoldDB" id="A0A090I8Y4"/>
<dbReference type="Proteomes" id="UP000032427">
    <property type="component" value="Chromosome 2"/>
</dbReference>
<dbReference type="EMBL" id="LN554847">
    <property type="protein sequence ID" value="CED56722.1"/>
    <property type="molecule type" value="Genomic_DNA"/>
</dbReference>
<dbReference type="GeneID" id="28542310"/>
<evidence type="ECO:0000313" key="1">
    <source>
        <dbReference type="EMBL" id="CED56722.1"/>
    </source>
</evidence>
<evidence type="ECO:0000313" key="2">
    <source>
        <dbReference type="Proteomes" id="UP000032427"/>
    </source>
</evidence>